<sequence>MTRMNDSQDFGLSDGTTVHFLVEPAERPVSGAEQAPDGIGPLVPVARQRRAAAAVAADALRTTLRPLGSLVQDVHDAVTTGATPPAEVSVTFGVQLGHDLKLGIVNGSGQAHLTVTATWKPEQDQAPGA</sequence>
<accession>A0A380P9F4</accession>
<evidence type="ECO:0000313" key="2">
    <source>
        <dbReference type="EMBL" id="SUP61849.1"/>
    </source>
</evidence>
<proteinExistence type="predicted"/>
<gene>
    <name evidence="2" type="ORF">NCTC7807_05007</name>
</gene>
<name>A0A380P9F4_STRGR</name>
<feature type="domain" description="Trypsin-co-occurring" evidence="1">
    <location>
        <begin position="12"/>
        <end position="121"/>
    </location>
</feature>
<organism evidence="2 3">
    <name type="scientific">Streptomyces griseus</name>
    <dbReference type="NCBI Taxonomy" id="1911"/>
    <lineage>
        <taxon>Bacteria</taxon>
        <taxon>Bacillati</taxon>
        <taxon>Actinomycetota</taxon>
        <taxon>Actinomycetes</taxon>
        <taxon>Kitasatosporales</taxon>
        <taxon>Streptomycetaceae</taxon>
        <taxon>Streptomyces</taxon>
    </lineage>
</organism>
<dbReference type="Pfam" id="PF19493">
    <property type="entry name" value="Trypco1"/>
    <property type="match status" value="1"/>
</dbReference>
<reference evidence="2 3" key="1">
    <citation type="submission" date="2018-06" db="EMBL/GenBank/DDBJ databases">
        <authorList>
            <consortium name="Pathogen Informatics"/>
            <person name="Doyle S."/>
        </authorList>
    </citation>
    <scope>NUCLEOTIDE SEQUENCE [LARGE SCALE GENOMIC DNA]</scope>
    <source>
        <strain evidence="2 3">NCTC7807</strain>
    </source>
</reference>
<dbReference type="Proteomes" id="UP000254150">
    <property type="component" value="Unassembled WGS sequence"/>
</dbReference>
<evidence type="ECO:0000313" key="3">
    <source>
        <dbReference type="Proteomes" id="UP000254150"/>
    </source>
</evidence>
<dbReference type="InterPro" id="IPR045794">
    <property type="entry name" value="Trypco1"/>
</dbReference>
<evidence type="ECO:0000259" key="1">
    <source>
        <dbReference type="Pfam" id="PF19493"/>
    </source>
</evidence>
<dbReference type="AlphaFoldDB" id="A0A380P9F4"/>
<dbReference type="NCBIfam" id="NF041216">
    <property type="entry name" value="CU044_2847_fam"/>
    <property type="match status" value="1"/>
</dbReference>
<protein>
    <recommendedName>
        <fullName evidence="1">Trypsin-co-occurring domain-containing protein</fullName>
    </recommendedName>
</protein>
<dbReference type="EMBL" id="UHID01000008">
    <property type="protein sequence ID" value="SUP61849.1"/>
    <property type="molecule type" value="Genomic_DNA"/>
</dbReference>